<organism evidence="2 3">
    <name type="scientific">Rothia koreensis</name>
    <dbReference type="NCBI Taxonomy" id="592378"/>
    <lineage>
        <taxon>Bacteria</taxon>
        <taxon>Bacillati</taxon>
        <taxon>Actinomycetota</taxon>
        <taxon>Actinomycetes</taxon>
        <taxon>Micrococcales</taxon>
        <taxon>Micrococcaceae</taxon>
        <taxon>Rothia</taxon>
    </lineage>
</organism>
<dbReference type="SMART" id="SM00347">
    <property type="entry name" value="HTH_MARR"/>
    <property type="match status" value="1"/>
</dbReference>
<feature type="domain" description="HTH marR-type" evidence="1">
    <location>
        <begin position="11"/>
        <end position="143"/>
    </location>
</feature>
<keyword evidence="3" id="KW-1185">Reference proteome</keyword>
<protein>
    <submittedName>
        <fullName evidence="2">MarR family transcriptional regulator</fullName>
    </submittedName>
</protein>
<dbReference type="InterPro" id="IPR000835">
    <property type="entry name" value="HTH_MarR-typ"/>
</dbReference>
<evidence type="ECO:0000313" key="2">
    <source>
        <dbReference type="EMBL" id="MUN55999.1"/>
    </source>
</evidence>
<dbReference type="AlphaFoldDB" id="A0A7M3SW34"/>
<comment type="caution">
    <text evidence="2">The sequence shown here is derived from an EMBL/GenBank/DDBJ whole genome shotgun (WGS) entry which is preliminary data.</text>
</comment>
<dbReference type="OrthoDB" id="3177763at2"/>
<dbReference type="InterPro" id="IPR036390">
    <property type="entry name" value="WH_DNA-bd_sf"/>
</dbReference>
<evidence type="ECO:0000259" key="1">
    <source>
        <dbReference type="PROSITE" id="PS50995"/>
    </source>
</evidence>
<dbReference type="SUPFAM" id="SSF46785">
    <property type="entry name" value="Winged helix' DNA-binding domain"/>
    <property type="match status" value="1"/>
</dbReference>
<dbReference type="PROSITE" id="PS50995">
    <property type="entry name" value="HTH_MARR_2"/>
    <property type="match status" value="1"/>
</dbReference>
<proteinExistence type="predicted"/>
<dbReference type="EMBL" id="WOGT01000012">
    <property type="protein sequence ID" value="MUN55999.1"/>
    <property type="molecule type" value="Genomic_DNA"/>
</dbReference>
<dbReference type="InterPro" id="IPR039422">
    <property type="entry name" value="MarR/SlyA-like"/>
</dbReference>
<dbReference type="GO" id="GO:0006950">
    <property type="term" value="P:response to stress"/>
    <property type="evidence" value="ECO:0007669"/>
    <property type="project" value="TreeGrafter"/>
</dbReference>
<dbReference type="Gene3D" id="1.10.10.10">
    <property type="entry name" value="Winged helix-like DNA-binding domain superfamily/Winged helix DNA-binding domain"/>
    <property type="match status" value="1"/>
</dbReference>
<dbReference type="PANTHER" id="PTHR33164">
    <property type="entry name" value="TRANSCRIPTIONAL REGULATOR, MARR FAMILY"/>
    <property type="match status" value="1"/>
</dbReference>
<gene>
    <name evidence="2" type="ORF">GMA10_12400</name>
</gene>
<name>A0A7M3SW34_9MICC</name>
<accession>A0A7M3SW34</accession>
<reference evidence="2 3" key="1">
    <citation type="submission" date="2019-12" db="EMBL/GenBank/DDBJ databases">
        <authorList>
            <person name="Li J."/>
            <person name="Shi Y."/>
            <person name="Xu G."/>
            <person name="Xiao D."/>
            <person name="Ran X."/>
        </authorList>
    </citation>
    <scope>NUCLEOTIDE SEQUENCE [LARGE SCALE GENOMIC DNA]</scope>
    <source>
        <strain evidence="2 3">JCM 15915</strain>
    </source>
</reference>
<dbReference type="InterPro" id="IPR036388">
    <property type="entry name" value="WH-like_DNA-bd_sf"/>
</dbReference>
<evidence type="ECO:0000313" key="3">
    <source>
        <dbReference type="Proteomes" id="UP000462152"/>
    </source>
</evidence>
<dbReference type="Proteomes" id="UP000462152">
    <property type="component" value="Unassembled WGS sequence"/>
</dbReference>
<dbReference type="RefSeq" id="WP_129316062.1">
    <property type="nucleotide sequence ID" value="NZ_NOIQ01000017.1"/>
</dbReference>
<dbReference type="GO" id="GO:0003700">
    <property type="term" value="F:DNA-binding transcription factor activity"/>
    <property type="evidence" value="ECO:0007669"/>
    <property type="project" value="InterPro"/>
</dbReference>
<dbReference type="Pfam" id="PF01047">
    <property type="entry name" value="MarR"/>
    <property type="match status" value="1"/>
</dbReference>
<sequence length="147" mass="16120">MKQDPSANPLDQAIGYRLKQVEALLRVSMDEVLRPMGLTVSQYACLELIAQKSGLSNADLARDAFVSRQSMNLVLRGLQKRGLVRRPSTVESGRSRPTCLTSAGEEMVQRAGVAVAEVEERMARGLDEGQRQMLLAGLSRCMENLGD</sequence>
<dbReference type="PANTHER" id="PTHR33164:SF43">
    <property type="entry name" value="HTH-TYPE TRANSCRIPTIONAL REPRESSOR YETL"/>
    <property type="match status" value="1"/>
</dbReference>